<keyword evidence="2" id="KW-0436">Ligase</keyword>
<dbReference type="EMBL" id="QXUL01000038">
    <property type="protein sequence ID" value="RIN10507.1"/>
    <property type="molecule type" value="Genomic_DNA"/>
</dbReference>
<evidence type="ECO:0000256" key="4">
    <source>
        <dbReference type="ARBA" id="ARBA00022741"/>
    </source>
</evidence>
<dbReference type="GO" id="GO:0000287">
    <property type="term" value="F:magnesium ion binding"/>
    <property type="evidence" value="ECO:0007669"/>
    <property type="project" value="InterPro"/>
</dbReference>
<accession>A0A418IMZ9</accession>
<dbReference type="InterPro" id="IPR004472">
    <property type="entry name" value="DTB_synth_BioD"/>
</dbReference>
<dbReference type="GO" id="GO:0009102">
    <property type="term" value="P:biotin biosynthetic process"/>
    <property type="evidence" value="ECO:0007669"/>
    <property type="project" value="UniProtKB-UniPathway"/>
</dbReference>
<keyword evidence="5" id="KW-0093">Biotin biosynthesis</keyword>
<sequence length="107" mass="12600">MFKSFQTEEIEQGKYPDLEVFLNECNLAYQDTSLYTFKDPVSPHLAFKRETNKKLDKYKLRERINMLDLNFDFVLIEGAGGIAVPIYEENQNFYMTLLYNEASILIL</sequence>
<evidence type="ECO:0000256" key="7">
    <source>
        <dbReference type="ARBA" id="ARBA00022842"/>
    </source>
</evidence>
<evidence type="ECO:0000256" key="2">
    <source>
        <dbReference type="ARBA" id="ARBA00022598"/>
    </source>
</evidence>
<dbReference type="PANTHER" id="PTHR43210:SF2">
    <property type="entry name" value="ATP-DEPENDENT DETHIOBIOTIN SYNTHETASE BIOD 2"/>
    <property type="match status" value="1"/>
</dbReference>
<dbReference type="AlphaFoldDB" id="A0A418IMZ9"/>
<name>A0A418IMZ9_STAXY</name>
<keyword evidence="7" id="KW-0460">Magnesium</keyword>
<dbReference type="SUPFAM" id="SSF52540">
    <property type="entry name" value="P-loop containing nucleoside triphosphate hydrolases"/>
    <property type="match status" value="1"/>
</dbReference>
<evidence type="ECO:0000256" key="3">
    <source>
        <dbReference type="ARBA" id="ARBA00022723"/>
    </source>
</evidence>
<keyword evidence="10" id="KW-1185">Reference proteome</keyword>
<keyword evidence="4" id="KW-0547">Nucleotide-binding</keyword>
<dbReference type="Gene3D" id="3.40.50.300">
    <property type="entry name" value="P-loop containing nucleotide triphosphate hydrolases"/>
    <property type="match status" value="1"/>
</dbReference>
<evidence type="ECO:0000256" key="6">
    <source>
        <dbReference type="ARBA" id="ARBA00022840"/>
    </source>
</evidence>
<dbReference type="InterPro" id="IPR027417">
    <property type="entry name" value="P-loop_NTPase"/>
</dbReference>
<keyword evidence="6" id="KW-0067">ATP-binding</keyword>
<comment type="caution">
    <text evidence="9">The sequence shown here is derived from an EMBL/GenBank/DDBJ whole genome shotgun (WGS) entry which is preliminary data.</text>
</comment>
<keyword evidence="3" id="KW-0479">Metal-binding</keyword>
<dbReference type="PANTHER" id="PTHR43210">
    <property type="entry name" value="DETHIOBIOTIN SYNTHETASE"/>
    <property type="match status" value="1"/>
</dbReference>
<evidence type="ECO:0000256" key="8">
    <source>
        <dbReference type="ARBA" id="ARBA00047386"/>
    </source>
</evidence>
<protein>
    <recommendedName>
        <fullName evidence="11">Dethiobiotin synthase</fullName>
    </recommendedName>
</protein>
<dbReference type="UniPathway" id="UPA00078"/>
<evidence type="ECO:0000313" key="10">
    <source>
        <dbReference type="Proteomes" id="UP000285567"/>
    </source>
</evidence>
<dbReference type="Proteomes" id="UP000285567">
    <property type="component" value="Unassembled WGS sequence"/>
</dbReference>
<dbReference type="GO" id="GO:0004141">
    <property type="term" value="F:dethiobiotin synthase activity"/>
    <property type="evidence" value="ECO:0007669"/>
    <property type="project" value="InterPro"/>
</dbReference>
<evidence type="ECO:0000313" key="9">
    <source>
        <dbReference type="EMBL" id="RIN10507.1"/>
    </source>
</evidence>
<reference evidence="9 10" key="1">
    <citation type="journal article" date="2016" name="Front. Microbiol.">
        <title>Comprehensive Phylogenetic Analysis of Bovine Non-aureus Staphylococci Species Based on Whole-Genome Sequencing.</title>
        <authorList>
            <person name="Naushad S."/>
            <person name="Barkema H.W."/>
            <person name="Luby C."/>
            <person name="Condas L.A."/>
            <person name="Nobrega D.B."/>
            <person name="Carson D.A."/>
            <person name="De Buck J."/>
        </authorList>
    </citation>
    <scope>NUCLEOTIDE SEQUENCE [LARGE SCALE GENOMIC DNA]</scope>
    <source>
        <strain evidence="9 10">SNUC 102</strain>
    </source>
</reference>
<dbReference type="OrthoDB" id="9802097at2"/>
<dbReference type="GO" id="GO:0005829">
    <property type="term" value="C:cytosol"/>
    <property type="evidence" value="ECO:0007669"/>
    <property type="project" value="TreeGrafter"/>
</dbReference>
<dbReference type="CDD" id="cd03109">
    <property type="entry name" value="DTBS"/>
    <property type="match status" value="1"/>
</dbReference>
<gene>
    <name evidence="9" type="ORF">BU097_08420</name>
</gene>
<comment type="catalytic activity">
    <reaction evidence="8">
        <text>(7R,8S)-8-amino-7-(carboxyamino)nonanoate + ATP = (4R,5S)-dethiobiotin + ADP + phosphate + H(+)</text>
        <dbReference type="Rhea" id="RHEA:63684"/>
        <dbReference type="ChEBI" id="CHEBI:15378"/>
        <dbReference type="ChEBI" id="CHEBI:30616"/>
        <dbReference type="ChEBI" id="CHEBI:43474"/>
        <dbReference type="ChEBI" id="CHEBI:149470"/>
        <dbReference type="ChEBI" id="CHEBI:149473"/>
        <dbReference type="ChEBI" id="CHEBI:456216"/>
    </reaction>
</comment>
<dbReference type="GO" id="GO:0005524">
    <property type="term" value="F:ATP binding"/>
    <property type="evidence" value="ECO:0007669"/>
    <property type="project" value="UniProtKB-KW"/>
</dbReference>
<keyword evidence="1" id="KW-0963">Cytoplasm</keyword>
<evidence type="ECO:0008006" key="11">
    <source>
        <dbReference type="Google" id="ProtNLM"/>
    </source>
</evidence>
<evidence type="ECO:0000256" key="5">
    <source>
        <dbReference type="ARBA" id="ARBA00022756"/>
    </source>
</evidence>
<proteinExistence type="predicted"/>
<evidence type="ECO:0000256" key="1">
    <source>
        <dbReference type="ARBA" id="ARBA00022490"/>
    </source>
</evidence>
<dbReference type="Pfam" id="PF13500">
    <property type="entry name" value="AAA_26"/>
    <property type="match status" value="1"/>
</dbReference>
<organism evidence="9 10">
    <name type="scientific">Staphylococcus xylosus</name>
    <dbReference type="NCBI Taxonomy" id="1288"/>
    <lineage>
        <taxon>Bacteria</taxon>
        <taxon>Bacillati</taxon>
        <taxon>Bacillota</taxon>
        <taxon>Bacilli</taxon>
        <taxon>Bacillales</taxon>
        <taxon>Staphylococcaceae</taxon>
        <taxon>Staphylococcus</taxon>
    </lineage>
</organism>